<name>A0AAD5QT70_PARTN</name>
<dbReference type="AlphaFoldDB" id="A0AAD5QT70"/>
<dbReference type="Gene3D" id="2.60.40.10">
    <property type="entry name" value="Immunoglobulins"/>
    <property type="match status" value="1"/>
</dbReference>
<dbReference type="Proteomes" id="UP001196413">
    <property type="component" value="Unassembled WGS sequence"/>
</dbReference>
<sequence>MLQPMDGVPSDVARHKFMVQTCFCPPGDVDLENIWKTIPPSELMYSKLMVVFQQRVGDQQMAGKEEAPSTVAYTSPVAANNARSSISSGGNRVQELEEKLKSEVELRIKSEKERDVFETGSRRLI</sequence>
<evidence type="ECO:0000313" key="2">
    <source>
        <dbReference type="Proteomes" id="UP001196413"/>
    </source>
</evidence>
<reference evidence="1" key="1">
    <citation type="submission" date="2021-06" db="EMBL/GenBank/DDBJ databases">
        <title>Parelaphostrongylus tenuis whole genome reference sequence.</title>
        <authorList>
            <person name="Garwood T.J."/>
            <person name="Larsen P.A."/>
            <person name="Fountain-Jones N.M."/>
            <person name="Garbe J.R."/>
            <person name="Macchietto M.G."/>
            <person name="Kania S.A."/>
            <person name="Gerhold R.W."/>
            <person name="Richards J.E."/>
            <person name="Wolf T.M."/>
        </authorList>
    </citation>
    <scope>NUCLEOTIDE SEQUENCE</scope>
    <source>
        <strain evidence="1">MNPRO001-30</strain>
        <tissue evidence="1">Meninges</tissue>
    </source>
</reference>
<proteinExistence type="predicted"/>
<dbReference type="EMBL" id="JAHQIW010004825">
    <property type="protein sequence ID" value="KAJ1363868.1"/>
    <property type="molecule type" value="Genomic_DNA"/>
</dbReference>
<organism evidence="1 2">
    <name type="scientific">Parelaphostrongylus tenuis</name>
    <name type="common">Meningeal worm</name>
    <dbReference type="NCBI Taxonomy" id="148309"/>
    <lineage>
        <taxon>Eukaryota</taxon>
        <taxon>Metazoa</taxon>
        <taxon>Ecdysozoa</taxon>
        <taxon>Nematoda</taxon>
        <taxon>Chromadorea</taxon>
        <taxon>Rhabditida</taxon>
        <taxon>Rhabditina</taxon>
        <taxon>Rhabditomorpha</taxon>
        <taxon>Strongyloidea</taxon>
        <taxon>Metastrongylidae</taxon>
        <taxon>Parelaphostrongylus</taxon>
    </lineage>
</organism>
<dbReference type="InterPro" id="IPR013783">
    <property type="entry name" value="Ig-like_fold"/>
</dbReference>
<dbReference type="SUPFAM" id="SSF49354">
    <property type="entry name" value="PapD-like"/>
    <property type="match status" value="1"/>
</dbReference>
<evidence type="ECO:0000313" key="1">
    <source>
        <dbReference type="EMBL" id="KAJ1363868.1"/>
    </source>
</evidence>
<accession>A0AAD5QT70</accession>
<dbReference type="InterPro" id="IPR008962">
    <property type="entry name" value="PapD-like_sf"/>
</dbReference>
<protein>
    <submittedName>
        <fullName evidence="1">Uncharacterized protein</fullName>
    </submittedName>
</protein>
<gene>
    <name evidence="1" type="ORF">KIN20_023820</name>
</gene>
<comment type="caution">
    <text evidence="1">The sequence shown here is derived from an EMBL/GenBank/DDBJ whole genome shotgun (WGS) entry which is preliminary data.</text>
</comment>
<keyword evidence="2" id="KW-1185">Reference proteome</keyword>